<keyword evidence="6" id="KW-0597">Phosphoprotein</keyword>
<comment type="caution">
    <text evidence="17">The sequence shown here is derived from an EMBL/GenBank/DDBJ whole genome shotgun (WGS) entry which is preliminary data.</text>
</comment>
<dbReference type="SMART" id="SM00515">
    <property type="entry name" value="eIF5C"/>
    <property type="match status" value="1"/>
</dbReference>
<evidence type="ECO:0000256" key="1">
    <source>
        <dbReference type="ARBA" id="ARBA00005775"/>
    </source>
</evidence>
<feature type="compositionally biased region" description="Acidic residues" evidence="14">
    <location>
        <begin position="143"/>
        <end position="173"/>
    </location>
</feature>
<keyword evidence="4" id="KW-1017">Isopeptide bond</keyword>
<evidence type="ECO:0000256" key="8">
    <source>
        <dbReference type="ARBA" id="ARBA00022845"/>
    </source>
</evidence>
<dbReference type="Proteomes" id="UP000225706">
    <property type="component" value="Unassembled WGS sequence"/>
</dbReference>
<evidence type="ECO:0000256" key="2">
    <source>
        <dbReference type="ARBA" id="ARBA00022481"/>
    </source>
</evidence>
<feature type="compositionally biased region" description="Basic and acidic residues" evidence="14">
    <location>
        <begin position="822"/>
        <end position="836"/>
    </location>
</feature>
<accession>A0A2B4S618</accession>
<comment type="function">
    <text evidence="11">Appears to play a role in the switch from cap-dependent to IRES-mediated translation during mitosis, apoptosis and viral infection. Cleaved by some caspases and viral proteases.</text>
</comment>
<feature type="domain" description="W2" evidence="15">
    <location>
        <begin position="1460"/>
        <end position="1628"/>
    </location>
</feature>
<dbReference type="Gene3D" id="1.25.40.180">
    <property type="match status" value="4"/>
</dbReference>
<dbReference type="Pfam" id="PF02020">
    <property type="entry name" value="W2"/>
    <property type="match status" value="1"/>
</dbReference>
<dbReference type="EMBL" id="LSMT01000188">
    <property type="protein sequence ID" value="PFX24037.1"/>
    <property type="molecule type" value="Genomic_DNA"/>
</dbReference>
<organism evidence="17 18">
    <name type="scientific">Stylophora pistillata</name>
    <name type="common">Smooth cauliflower coral</name>
    <dbReference type="NCBI Taxonomy" id="50429"/>
    <lineage>
        <taxon>Eukaryota</taxon>
        <taxon>Metazoa</taxon>
        <taxon>Cnidaria</taxon>
        <taxon>Anthozoa</taxon>
        <taxon>Hexacorallia</taxon>
        <taxon>Scleractinia</taxon>
        <taxon>Astrocoeniina</taxon>
        <taxon>Pocilloporidae</taxon>
        <taxon>Stylophora</taxon>
    </lineage>
</organism>
<keyword evidence="18" id="KW-1185">Reference proteome</keyword>
<feature type="compositionally biased region" description="Gly residues" evidence="14">
    <location>
        <begin position="1128"/>
        <end position="1139"/>
    </location>
</feature>
<dbReference type="PANTHER" id="PTHR23253">
    <property type="entry name" value="EUKARYOTIC TRANSLATION INITIATION FACTOR 4 GAMMA"/>
    <property type="match status" value="1"/>
</dbReference>
<feature type="compositionally biased region" description="Acidic residues" evidence="14">
    <location>
        <begin position="848"/>
        <end position="859"/>
    </location>
</feature>
<keyword evidence="7" id="KW-0832">Ubl conjugation</keyword>
<keyword evidence="5 17" id="KW-0396">Initiation factor</keyword>
<dbReference type="FunFam" id="1.25.40.180:FF:000042">
    <property type="entry name" value="Eukaryotic translation initiation factor 4 gamma"/>
    <property type="match status" value="1"/>
</dbReference>
<evidence type="ECO:0000256" key="13">
    <source>
        <dbReference type="ARBA" id="ARBA00046720"/>
    </source>
</evidence>
<dbReference type="GO" id="GO:0003743">
    <property type="term" value="F:translation initiation factor activity"/>
    <property type="evidence" value="ECO:0007669"/>
    <property type="project" value="UniProtKB-KW"/>
</dbReference>
<feature type="region of interest" description="Disordered" evidence="14">
    <location>
        <begin position="538"/>
        <end position="655"/>
    </location>
</feature>
<comment type="similarity">
    <text evidence="1">Belongs to the eukaryotic initiation factor 4G family.</text>
</comment>
<feature type="region of interest" description="Disordered" evidence="14">
    <location>
        <begin position="115"/>
        <end position="191"/>
    </location>
</feature>
<dbReference type="SMART" id="SM00543">
    <property type="entry name" value="MIF4G"/>
    <property type="match status" value="1"/>
</dbReference>
<evidence type="ECO:0000256" key="11">
    <source>
        <dbReference type="ARBA" id="ARBA00037759"/>
    </source>
</evidence>
<keyword evidence="8" id="KW-0810">Translation regulation</keyword>
<protein>
    <recommendedName>
        <fullName evidence="12">Eukaryotic translation initiation factor 4 gamma 2</fullName>
    </recommendedName>
</protein>
<evidence type="ECO:0000256" key="9">
    <source>
        <dbReference type="ARBA" id="ARBA00022917"/>
    </source>
</evidence>
<evidence type="ECO:0000313" key="18">
    <source>
        <dbReference type="Proteomes" id="UP000225706"/>
    </source>
</evidence>
<keyword evidence="10" id="KW-0007">Acetylation</keyword>
<proteinExistence type="inferred from homology"/>
<feature type="region of interest" description="Disordered" evidence="14">
    <location>
        <begin position="804"/>
        <end position="903"/>
    </location>
</feature>
<evidence type="ECO:0000313" key="17">
    <source>
        <dbReference type="EMBL" id="PFX24037.1"/>
    </source>
</evidence>
<evidence type="ECO:0000256" key="14">
    <source>
        <dbReference type="SAM" id="MobiDB-lite"/>
    </source>
</evidence>
<name>A0A2B4S618_STYPI</name>
<dbReference type="PROSITE" id="PS51366">
    <property type="entry name" value="MI"/>
    <property type="match status" value="1"/>
</dbReference>
<evidence type="ECO:0000256" key="7">
    <source>
        <dbReference type="ARBA" id="ARBA00022843"/>
    </source>
</evidence>
<evidence type="ECO:0000256" key="4">
    <source>
        <dbReference type="ARBA" id="ARBA00022499"/>
    </source>
</evidence>
<dbReference type="PANTHER" id="PTHR23253:SF9">
    <property type="entry name" value="EUKARYOTIC TRANSLATION INITIATION FACTOR 4 GAMMA 2"/>
    <property type="match status" value="1"/>
</dbReference>
<dbReference type="SMART" id="SM00544">
    <property type="entry name" value="MA3"/>
    <property type="match status" value="1"/>
</dbReference>
<dbReference type="STRING" id="50429.A0A2B4S618"/>
<dbReference type="InterPro" id="IPR003890">
    <property type="entry name" value="MIF4G-like_typ-3"/>
</dbReference>
<feature type="compositionally biased region" description="Polar residues" evidence="14">
    <location>
        <begin position="636"/>
        <end position="655"/>
    </location>
</feature>
<evidence type="ECO:0000256" key="6">
    <source>
        <dbReference type="ARBA" id="ARBA00022553"/>
    </source>
</evidence>
<dbReference type="GO" id="GO:0003729">
    <property type="term" value="F:mRNA binding"/>
    <property type="evidence" value="ECO:0007669"/>
    <property type="project" value="TreeGrafter"/>
</dbReference>
<dbReference type="InterPro" id="IPR003307">
    <property type="entry name" value="W2_domain"/>
</dbReference>
<dbReference type="Pfam" id="PF02854">
    <property type="entry name" value="MIF4G"/>
    <property type="match status" value="1"/>
</dbReference>
<evidence type="ECO:0000256" key="3">
    <source>
        <dbReference type="ARBA" id="ARBA00022491"/>
    </source>
</evidence>
<keyword evidence="2" id="KW-0488">Methylation</keyword>
<dbReference type="Pfam" id="PF02847">
    <property type="entry name" value="MA3"/>
    <property type="match status" value="1"/>
</dbReference>
<keyword evidence="3" id="KW-0678">Repressor</keyword>
<feature type="compositionally biased region" description="Polar residues" evidence="14">
    <location>
        <begin position="576"/>
        <end position="587"/>
    </location>
</feature>
<dbReference type="PROSITE" id="PS51363">
    <property type="entry name" value="W2"/>
    <property type="match status" value="1"/>
</dbReference>
<feature type="compositionally biased region" description="Low complexity" evidence="14">
    <location>
        <begin position="860"/>
        <end position="880"/>
    </location>
</feature>
<dbReference type="OrthoDB" id="10071175at2759"/>
<feature type="region of interest" description="Disordered" evidence="14">
    <location>
        <begin position="1059"/>
        <end position="1265"/>
    </location>
</feature>
<comment type="subunit">
    <text evidence="13">Interacts with the serine/threonine protein kinases MKNK1 and MKNK2. Binds EIF4A and EIF3. Interacts with MIF4GD. Interacts with DAZAP2.</text>
</comment>
<evidence type="ECO:0000256" key="12">
    <source>
        <dbReference type="ARBA" id="ARBA00040449"/>
    </source>
</evidence>
<feature type="compositionally biased region" description="Low complexity" evidence="14">
    <location>
        <begin position="616"/>
        <end position="635"/>
    </location>
</feature>
<feature type="compositionally biased region" description="Low complexity" evidence="14">
    <location>
        <begin position="1140"/>
        <end position="1153"/>
    </location>
</feature>
<sequence length="1629" mass="180248">MQKGKAAASPPAMVLSRGPPQQYPCYFIFRVNVMLVNTYESNPDLISVPRSITGQMPQNVVMGPLPNQMPGPPGQQSRMQNQPFYARHVRVPRHQTTNNPPMYSSPPTAPFVQFVGGAQGGPPPFMPPGQGPAQFMSSHVPEDAEEPEAEESKEEEEAAEEVPSEEETWEDKEESSFPDLDGEPERQDGGKLTYERDFLLKFQTNPMCMLKPEGLPDLEVVLGQPRTPSKSGYPNRMQPKDGGKNMFLPAYLRQNSRGNPSNSRTGRRNVQPKKVIDLAPKMTSTDQLKKTEKRWIRPSEVAKEGLSEEQIKTEEILRKVRSILNKLTPQKFQTLTKQIMDLEIDTPERLESAIDLIFEKAIDEPAFSVAYANMCRCLIPKKVAVEKDGSKKDVTFRTILLNKCQREFEKEKSVEKRIHEKLEELTSKGLSEEELEMKKKDLQDEETLVKRRTLGNIRFIGELFKLKMLTESIMHDCVVKLLKSNDEEAFECLCKLLVTIGKDLDHIKAKLDYGQIPGPPPMQYRHPQPMPGPFTTVSGPSQGPAPFVYTPQQTGYPVGQPQGPMYILRAPAPISPMQQYNPNQNVESRTRQKKIIQIKDPNSNKDVTQEILNRHTSGTVSGSASGSTGGTSTNTPDLSGQSSSSNTPPLTSQQQDLRAQFAAQVAATLNSDTDKNKKPGDVIIQKPSVNTKSTIDAAKLKDVADTSKDDLSKQTEISANITAATEPKLAEQPVEKNLVTQLKEEESKSRQHKEAAQGSKLGEGISVDTPLVSSVNAITATKGIISNVRVEIYTPEDLRNKEIQQSNASTSEVKPAVEPEEEVVKKPEVATEEEGKALNGPVVHSSEEVEETEETEEIITVDTNVEVEVPPVENVIEPAVDSNAADQDSQPAPKAEPTLEDSAEEVMPIAQESEGMEVEERANGHEAEAKTASVAKNSADVQGAVKDMKKKKQNKRLKDMEKRFSAKEVDLMDAYTEKPVKEEPRVDQYFAQILKIIQARITSARVRFMMQDIVDLRGNNWVPRREDNNPKTIDQIHKEAADAAKKTQLMIQMAKQDKKLRGNMGGRDSPRPSGGVPQADETWTTVGRGPKNVSVDPKRFQNIKRPVDSENISLGPGGRGFSSWARGSSGGTGAVGAGAGPTAASAAPPATSADDSRTTAGNRYSALAGERKYSAPARQNSGGSGRQEPRSPMGGGRRAPFGAGEREKALEAVRAVTQPKRNNQEREGGRESPRLTPEASSTPEAPSTPEPTSASVSPAPELTPEEMKKKANAIIEEYLAIKDMKEAVECVKELESPSTHYVFVTSAFNHTVEKSEASRKAIGRLFHFLFRDGVLTNEQYLAGVEPIMECAEDLEVDIPLLWKYLAEIMGPTAFDGNLNLDKLFLDCVLKHVSKRKGAKLFAHLLEIAANDTSREDVSAILSRFTVKLNVFFDSDEEAVEFAKDKNIEFALSQVSSSQKVGSTTQHSAKIQEELRTLILKRKARNEEVFEWIDKYVPETETKEASFIRALVTVVCEDTMEREDGGLCKCNLNLMKDRKSLLQKYIDVNGQLELQALYAVQALFVQLDHPPGFIKSYFDTLYDEDVITEDSFHAWESSPEEKLGKGVAIGASIEFFRWLRSASEEPTEDS</sequence>
<gene>
    <name evidence="17" type="primary">EIF4G1</name>
    <name evidence="17" type="ORF">AWC38_SpisGene11372</name>
</gene>
<reference evidence="18" key="1">
    <citation type="journal article" date="2017" name="bioRxiv">
        <title>Comparative analysis of the genomes of Stylophora pistillata and Acropora digitifera provides evidence for extensive differences between species of corals.</title>
        <authorList>
            <person name="Voolstra C.R."/>
            <person name="Li Y."/>
            <person name="Liew Y.J."/>
            <person name="Baumgarten S."/>
            <person name="Zoccola D."/>
            <person name="Flot J.-F."/>
            <person name="Tambutte S."/>
            <person name="Allemand D."/>
            <person name="Aranda M."/>
        </authorList>
    </citation>
    <scope>NUCLEOTIDE SEQUENCE [LARGE SCALE GENOMIC DNA]</scope>
</reference>
<dbReference type="CDD" id="cd11559">
    <property type="entry name" value="W2_eIF4G1_like"/>
    <property type="match status" value="1"/>
</dbReference>
<feature type="compositionally biased region" description="Basic and acidic residues" evidence="14">
    <location>
        <begin position="1222"/>
        <end position="1233"/>
    </location>
</feature>
<evidence type="ECO:0000256" key="10">
    <source>
        <dbReference type="ARBA" id="ARBA00022990"/>
    </source>
</evidence>
<evidence type="ECO:0000256" key="5">
    <source>
        <dbReference type="ARBA" id="ARBA00022540"/>
    </source>
</evidence>
<feature type="compositionally biased region" description="Pro residues" evidence="14">
    <location>
        <begin position="121"/>
        <end position="130"/>
    </location>
</feature>
<dbReference type="InterPro" id="IPR016024">
    <property type="entry name" value="ARM-type_fold"/>
</dbReference>
<feature type="compositionally biased region" description="Polar residues" evidence="14">
    <location>
        <begin position="600"/>
        <end position="615"/>
    </location>
</feature>
<dbReference type="GO" id="GO:0016281">
    <property type="term" value="C:eukaryotic translation initiation factor 4F complex"/>
    <property type="evidence" value="ECO:0007669"/>
    <property type="project" value="TreeGrafter"/>
</dbReference>
<evidence type="ECO:0000259" key="16">
    <source>
        <dbReference type="PROSITE" id="PS51366"/>
    </source>
</evidence>
<dbReference type="SUPFAM" id="SSF48371">
    <property type="entry name" value="ARM repeat"/>
    <property type="match status" value="4"/>
</dbReference>
<feature type="domain" description="MI" evidence="16">
    <location>
        <begin position="1266"/>
        <end position="1388"/>
    </location>
</feature>
<keyword evidence="9" id="KW-0648">Protein biosynthesis</keyword>
<feature type="compositionally biased region" description="Low complexity" evidence="14">
    <location>
        <begin position="1236"/>
        <end position="1260"/>
    </location>
</feature>
<dbReference type="InterPro" id="IPR003891">
    <property type="entry name" value="Initiation_fac_eIF4g_MI"/>
</dbReference>
<dbReference type="GO" id="GO:0006417">
    <property type="term" value="P:regulation of translation"/>
    <property type="evidence" value="ECO:0007669"/>
    <property type="project" value="UniProtKB-KW"/>
</dbReference>
<evidence type="ECO:0000259" key="15">
    <source>
        <dbReference type="PROSITE" id="PS51363"/>
    </source>
</evidence>